<accession>A0ABP9YYH1</accession>
<evidence type="ECO:0000256" key="2">
    <source>
        <dbReference type="SAM" id="SignalP"/>
    </source>
</evidence>
<evidence type="ECO:0000256" key="1">
    <source>
        <dbReference type="SAM" id="MobiDB-lite"/>
    </source>
</evidence>
<comment type="caution">
    <text evidence="3">The sequence shown here is derived from an EMBL/GenBank/DDBJ whole genome shotgun (WGS) entry which is preliminary data.</text>
</comment>
<protein>
    <recommendedName>
        <fullName evidence="5">Secreted protein</fullName>
    </recommendedName>
</protein>
<sequence length="105" mass="11908">MNHFTILNALLFVSFMAIMQVWASPIEVQDAQKEAVEAWCSSYAQESQTHNSLVARDTSPSYNPPTWGSPSPWRPPPSPWRPRPPVWSPPVWSPPSSPWRPPTWG</sequence>
<feature type="compositionally biased region" description="Pro residues" evidence="1">
    <location>
        <begin position="72"/>
        <end position="105"/>
    </location>
</feature>
<evidence type="ECO:0000313" key="3">
    <source>
        <dbReference type="EMBL" id="GAA5811919.1"/>
    </source>
</evidence>
<evidence type="ECO:0008006" key="5">
    <source>
        <dbReference type="Google" id="ProtNLM"/>
    </source>
</evidence>
<evidence type="ECO:0000313" key="4">
    <source>
        <dbReference type="Proteomes" id="UP001473302"/>
    </source>
</evidence>
<dbReference type="EMBL" id="BAABUK010000011">
    <property type="protein sequence ID" value="GAA5811919.1"/>
    <property type="molecule type" value="Genomic_DNA"/>
</dbReference>
<name>A0ABP9YYH1_9FUNG</name>
<feature type="signal peptide" evidence="2">
    <location>
        <begin position="1"/>
        <end position="23"/>
    </location>
</feature>
<gene>
    <name evidence="3" type="ORF">MFLAVUS_005366</name>
</gene>
<reference evidence="3 4" key="1">
    <citation type="submission" date="2024-04" db="EMBL/GenBank/DDBJ databases">
        <title>genome sequences of Mucor flavus KT1a and Helicostylum pulchrum KT1b strains isolated from the surface of a dry-aged beef.</title>
        <authorList>
            <person name="Toyotome T."/>
            <person name="Hosono M."/>
            <person name="Torimaru M."/>
            <person name="Fukuda K."/>
            <person name="Mikami N."/>
        </authorList>
    </citation>
    <scope>NUCLEOTIDE SEQUENCE [LARGE SCALE GENOMIC DNA]</scope>
    <source>
        <strain evidence="3 4">KT1a</strain>
    </source>
</reference>
<feature type="region of interest" description="Disordered" evidence="1">
    <location>
        <begin position="50"/>
        <end position="105"/>
    </location>
</feature>
<proteinExistence type="predicted"/>
<dbReference type="Proteomes" id="UP001473302">
    <property type="component" value="Unassembled WGS sequence"/>
</dbReference>
<keyword evidence="2" id="KW-0732">Signal</keyword>
<organism evidence="3 4">
    <name type="scientific">Mucor flavus</name>
    <dbReference type="NCBI Taxonomy" id="439312"/>
    <lineage>
        <taxon>Eukaryota</taxon>
        <taxon>Fungi</taxon>
        <taxon>Fungi incertae sedis</taxon>
        <taxon>Mucoromycota</taxon>
        <taxon>Mucoromycotina</taxon>
        <taxon>Mucoromycetes</taxon>
        <taxon>Mucorales</taxon>
        <taxon>Mucorineae</taxon>
        <taxon>Mucoraceae</taxon>
        <taxon>Mucor</taxon>
    </lineage>
</organism>
<keyword evidence="4" id="KW-1185">Reference proteome</keyword>
<feature type="chain" id="PRO_5047363033" description="Secreted protein" evidence="2">
    <location>
        <begin position="24"/>
        <end position="105"/>
    </location>
</feature>